<evidence type="ECO:0000256" key="2">
    <source>
        <dbReference type="ARBA" id="ARBA00022630"/>
    </source>
</evidence>
<protein>
    <submittedName>
        <fullName evidence="7">Pyridine nucleotide-disulfide oxidoreductase</fullName>
    </submittedName>
</protein>
<dbReference type="Pfam" id="PF07992">
    <property type="entry name" value="Pyr_redox_2"/>
    <property type="match status" value="1"/>
</dbReference>
<evidence type="ECO:0000256" key="3">
    <source>
        <dbReference type="ARBA" id="ARBA00022827"/>
    </source>
</evidence>
<keyword evidence="2" id="KW-0285">Flavoprotein</keyword>
<dbReference type="InterPro" id="IPR050446">
    <property type="entry name" value="FAD-oxidoreductase/Apoptosis"/>
</dbReference>
<dbReference type="PANTHER" id="PTHR43557:SF2">
    <property type="entry name" value="RIESKE DOMAIN-CONTAINING PROTEIN-RELATED"/>
    <property type="match status" value="1"/>
</dbReference>
<dbReference type="InterPro" id="IPR028202">
    <property type="entry name" value="Reductase_C"/>
</dbReference>
<dbReference type="OrthoDB" id="9769238at2"/>
<reference evidence="7 8" key="1">
    <citation type="submission" date="2019-08" db="EMBL/GenBank/DDBJ databases">
        <authorList>
            <person name="Peeters C."/>
        </authorList>
    </citation>
    <scope>NUCLEOTIDE SEQUENCE [LARGE SCALE GENOMIC DNA]</scope>
    <source>
        <strain evidence="7 8">LMG 30175</strain>
    </source>
</reference>
<dbReference type="Proteomes" id="UP000414233">
    <property type="component" value="Unassembled WGS sequence"/>
</dbReference>
<evidence type="ECO:0000313" key="8">
    <source>
        <dbReference type="Proteomes" id="UP000414233"/>
    </source>
</evidence>
<dbReference type="Pfam" id="PF14759">
    <property type="entry name" value="Reductase_C"/>
    <property type="match status" value="1"/>
</dbReference>
<dbReference type="GO" id="GO:0005737">
    <property type="term" value="C:cytoplasm"/>
    <property type="evidence" value="ECO:0007669"/>
    <property type="project" value="TreeGrafter"/>
</dbReference>
<keyword evidence="3" id="KW-0274">FAD</keyword>
<dbReference type="SUPFAM" id="SSF51905">
    <property type="entry name" value="FAD/NAD(P)-binding domain"/>
    <property type="match status" value="2"/>
</dbReference>
<name>A0A5E4TRL0_9BURK</name>
<evidence type="ECO:0000259" key="5">
    <source>
        <dbReference type="Pfam" id="PF07992"/>
    </source>
</evidence>
<dbReference type="InterPro" id="IPR023753">
    <property type="entry name" value="FAD/NAD-binding_dom"/>
</dbReference>
<dbReference type="InterPro" id="IPR016156">
    <property type="entry name" value="FAD/NAD-linked_Rdtase_dimer_sf"/>
</dbReference>
<dbReference type="RefSeq" id="WP_150696440.1">
    <property type="nucleotide sequence ID" value="NZ_CABPRZ010000005.1"/>
</dbReference>
<feature type="domain" description="FAD/NAD(P)-binding" evidence="5">
    <location>
        <begin position="5"/>
        <end position="300"/>
    </location>
</feature>
<feature type="domain" description="Reductase C-terminal" evidence="6">
    <location>
        <begin position="322"/>
        <end position="395"/>
    </location>
</feature>
<evidence type="ECO:0000256" key="1">
    <source>
        <dbReference type="ARBA" id="ARBA00001974"/>
    </source>
</evidence>
<proteinExistence type="predicted"/>
<dbReference type="AlphaFoldDB" id="A0A5E4TRL0"/>
<keyword evidence="8" id="KW-1185">Reference proteome</keyword>
<evidence type="ECO:0000259" key="6">
    <source>
        <dbReference type="Pfam" id="PF14759"/>
    </source>
</evidence>
<evidence type="ECO:0000256" key="4">
    <source>
        <dbReference type="ARBA" id="ARBA00023002"/>
    </source>
</evidence>
<dbReference type="Gene3D" id="3.50.50.60">
    <property type="entry name" value="FAD/NAD(P)-binding domain"/>
    <property type="match status" value="2"/>
</dbReference>
<dbReference type="PRINTS" id="PR00411">
    <property type="entry name" value="PNDRDTASEI"/>
</dbReference>
<dbReference type="Gene3D" id="3.30.390.30">
    <property type="match status" value="1"/>
</dbReference>
<dbReference type="SUPFAM" id="SSF55424">
    <property type="entry name" value="FAD/NAD-linked reductases, dimerisation (C-terminal) domain"/>
    <property type="match status" value="1"/>
</dbReference>
<sequence length="406" mass="43391">MPLKRVLVVGGSVAGLRAVETLRQQGYDGELFLIGAEPHLPYDRPPLSKQVLTGEIDVQQLPYRDAAWFAQNQIELCLGCEAKGLDLGAKRIQAGTRWLAYDGLILATGSRPCNLPTRGRLTGIHTLRTLDDALAIKAQILPGTRVVIIGSGFIGAEVASSAAACGAQVTILEASAAPLVRAVGIRLGDALGRIHDEHGVTLVCNARVVGFGGKAHVETVRLEDGWIFPADLVVVGIGVVPNVEWLAGSGLHIANGLICDETLNVGHDDVFAAGDVVSWPNRWSGAMVRGEQWMVAADQGRHAASNLLLGRSHASSFSTIPYFWSDQYGCRIQAAGRTDIGEMVALSGDEFSRPFVALYRHVGKFVGAVAVNAPKAFAVLRQQLQQHAEVEQAIAMVRKHLPASDR</sequence>
<dbReference type="GO" id="GO:0016651">
    <property type="term" value="F:oxidoreductase activity, acting on NAD(P)H"/>
    <property type="evidence" value="ECO:0007669"/>
    <property type="project" value="TreeGrafter"/>
</dbReference>
<dbReference type="EMBL" id="CABPRZ010000005">
    <property type="protein sequence ID" value="VVD89803.1"/>
    <property type="molecule type" value="Genomic_DNA"/>
</dbReference>
<dbReference type="PANTHER" id="PTHR43557">
    <property type="entry name" value="APOPTOSIS-INDUCING FACTOR 1"/>
    <property type="match status" value="1"/>
</dbReference>
<accession>A0A5E4TRL0</accession>
<gene>
    <name evidence="7" type="ORF">PTE30175_01493</name>
</gene>
<keyword evidence="4" id="KW-0560">Oxidoreductase</keyword>
<organism evidence="7 8">
    <name type="scientific">Pandoraea terrae</name>
    <dbReference type="NCBI Taxonomy" id="1537710"/>
    <lineage>
        <taxon>Bacteria</taxon>
        <taxon>Pseudomonadati</taxon>
        <taxon>Pseudomonadota</taxon>
        <taxon>Betaproteobacteria</taxon>
        <taxon>Burkholderiales</taxon>
        <taxon>Burkholderiaceae</taxon>
        <taxon>Pandoraea</taxon>
    </lineage>
</organism>
<evidence type="ECO:0000313" key="7">
    <source>
        <dbReference type="EMBL" id="VVD89803.1"/>
    </source>
</evidence>
<dbReference type="PRINTS" id="PR00368">
    <property type="entry name" value="FADPNR"/>
</dbReference>
<dbReference type="InterPro" id="IPR036188">
    <property type="entry name" value="FAD/NAD-bd_sf"/>
</dbReference>
<comment type="cofactor">
    <cofactor evidence="1">
        <name>FAD</name>
        <dbReference type="ChEBI" id="CHEBI:57692"/>
    </cofactor>
</comment>